<accession>A0A0R3UCA7</accession>
<name>A0A0R3UCA7_MESCO</name>
<dbReference type="AlphaFoldDB" id="A0A0R3UCA7"/>
<reference evidence="3" key="2">
    <citation type="submission" date="2019-11" db="UniProtKB">
        <authorList>
            <consortium name="WormBaseParasite"/>
        </authorList>
    </citation>
    <scope>IDENTIFICATION</scope>
</reference>
<protein>
    <submittedName>
        <fullName evidence="3">N-acetyltransferase domain-containing protein</fullName>
    </submittedName>
</protein>
<dbReference type="WBParaSite" id="MCU_013366-RA">
    <property type="protein sequence ID" value="MCU_013366-RA"/>
    <property type="gene ID" value="MCU_013366"/>
</dbReference>
<reference evidence="1 2" key="1">
    <citation type="submission" date="2018-10" db="EMBL/GenBank/DDBJ databases">
        <authorList>
            <consortium name="Pathogen Informatics"/>
        </authorList>
    </citation>
    <scope>NUCLEOTIDE SEQUENCE [LARGE SCALE GENOMIC DNA]</scope>
</reference>
<evidence type="ECO:0000313" key="2">
    <source>
        <dbReference type="Proteomes" id="UP000267029"/>
    </source>
</evidence>
<organism evidence="1 2">
    <name type="scientific">Mesocestoides corti</name>
    <name type="common">Flatworm</name>
    <dbReference type="NCBI Taxonomy" id="53468"/>
    <lineage>
        <taxon>Eukaryota</taxon>
        <taxon>Metazoa</taxon>
        <taxon>Spiralia</taxon>
        <taxon>Lophotrochozoa</taxon>
        <taxon>Platyhelminthes</taxon>
        <taxon>Cestoda</taxon>
        <taxon>Eucestoda</taxon>
        <taxon>Cyclophyllidea</taxon>
        <taxon>Mesocestoididae</taxon>
        <taxon>Mesocestoides</taxon>
    </lineage>
</organism>
<gene>
    <name evidence="1" type="ORF">MCOS_LOCUS4556</name>
</gene>
<dbReference type="Proteomes" id="UP000267029">
    <property type="component" value="Unassembled WGS sequence"/>
</dbReference>
<sequence>MFELLLVLPTRRHCKAHVACACVDVWKRFHEEFVLSTAKPARLGRQCLHFGVWYATTPLSGCASSLSTKRERTALNRDEMRFAALPSLWLGGYGQRLWKCV</sequence>
<proteinExistence type="predicted"/>
<evidence type="ECO:0000313" key="1">
    <source>
        <dbReference type="EMBL" id="VDD78553.1"/>
    </source>
</evidence>
<keyword evidence="2" id="KW-1185">Reference proteome</keyword>
<evidence type="ECO:0000313" key="3">
    <source>
        <dbReference type="WBParaSite" id="MCU_013366-RA"/>
    </source>
</evidence>
<dbReference type="EMBL" id="UXSR01001854">
    <property type="protein sequence ID" value="VDD78553.1"/>
    <property type="molecule type" value="Genomic_DNA"/>
</dbReference>